<feature type="transmembrane region" description="Helical" evidence="1">
    <location>
        <begin position="89"/>
        <end position="108"/>
    </location>
</feature>
<keyword evidence="1" id="KW-1133">Transmembrane helix</keyword>
<gene>
    <name evidence="2" type="ORF">CYCCA115_LOCUS1905</name>
</gene>
<feature type="transmembrane region" description="Helical" evidence="1">
    <location>
        <begin position="20"/>
        <end position="36"/>
    </location>
</feature>
<proteinExistence type="predicted"/>
<reference evidence="2" key="1">
    <citation type="submission" date="2023-08" db="EMBL/GenBank/DDBJ databases">
        <authorList>
            <person name="Audoor S."/>
            <person name="Bilcke G."/>
        </authorList>
    </citation>
    <scope>NUCLEOTIDE SEQUENCE</scope>
</reference>
<organism evidence="2 3">
    <name type="scientific">Cylindrotheca closterium</name>
    <dbReference type="NCBI Taxonomy" id="2856"/>
    <lineage>
        <taxon>Eukaryota</taxon>
        <taxon>Sar</taxon>
        <taxon>Stramenopiles</taxon>
        <taxon>Ochrophyta</taxon>
        <taxon>Bacillariophyta</taxon>
        <taxon>Bacillariophyceae</taxon>
        <taxon>Bacillariophycidae</taxon>
        <taxon>Bacillariales</taxon>
        <taxon>Bacillariaceae</taxon>
        <taxon>Cylindrotheca</taxon>
    </lineage>
</organism>
<feature type="transmembrane region" description="Helical" evidence="1">
    <location>
        <begin position="200"/>
        <end position="221"/>
    </location>
</feature>
<evidence type="ECO:0000313" key="2">
    <source>
        <dbReference type="EMBL" id="CAJ1930332.1"/>
    </source>
</evidence>
<protein>
    <submittedName>
        <fullName evidence="2">Uncharacterized protein</fullName>
    </submittedName>
</protein>
<accession>A0AAD2CN59</accession>
<keyword evidence="1" id="KW-0472">Membrane</keyword>
<sequence>MKTNSTCYFDPSRTQSRLLFLPRFVCSIFLLCYLLVNPSTAFQHQHPVIRSYPKTTRLNEIGTQSRPNIAEYSRTSKVRLPWRPRDYEPARAGVAAVLILAIIIGLSINDSNDVTQDEIAVTAVSNVVGATLPSSPTDLVAGALGESVGGFVGVFASASLSSLLNAFKSKNNTDISKDSRMTNAIAESDYFIVNSASLPLLMAIGLPPVLASVGSTLFAVIPSELIKLRQRRREMVIEEDRLLNDLLAKERNRRNSRPTMPKPFAKAKESIEEKVSVDNLLPVEAGGDVDAVEIFADVIRWLEYAVLKAEFGGTLTFNNMVLGPGISGAIFGIIASVSSQFYADVLYGELFELGPRSKQEEVSSRLTSDWVKVYASSAVSSAALFGVFEEAQIPVSRWIQGILAGGVDGCIGSTSFDICLQTYIDSNAPGPSPEAQLRALLVNFMMVGQRVQDIAGDTTWDDLRRLLAAWSVSAYSYFQHL</sequence>
<keyword evidence="1" id="KW-0812">Transmembrane</keyword>
<evidence type="ECO:0000256" key="1">
    <source>
        <dbReference type="SAM" id="Phobius"/>
    </source>
</evidence>
<evidence type="ECO:0000313" key="3">
    <source>
        <dbReference type="Proteomes" id="UP001295423"/>
    </source>
</evidence>
<dbReference type="Proteomes" id="UP001295423">
    <property type="component" value="Unassembled WGS sequence"/>
</dbReference>
<name>A0AAD2CN59_9STRA</name>
<dbReference type="EMBL" id="CAKOGP040000113">
    <property type="protein sequence ID" value="CAJ1930332.1"/>
    <property type="molecule type" value="Genomic_DNA"/>
</dbReference>
<dbReference type="AlphaFoldDB" id="A0AAD2CN59"/>
<keyword evidence="3" id="KW-1185">Reference proteome</keyword>
<comment type="caution">
    <text evidence="2">The sequence shown here is derived from an EMBL/GenBank/DDBJ whole genome shotgun (WGS) entry which is preliminary data.</text>
</comment>